<protein>
    <submittedName>
        <fullName evidence="1">Uncharacterized protein</fullName>
    </submittedName>
</protein>
<dbReference type="EMBL" id="KN728288">
    <property type="protein sequence ID" value="KIH64034.1"/>
    <property type="molecule type" value="Genomic_DNA"/>
</dbReference>
<dbReference type="Proteomes" id="UP000054047">
    <property type="component" value="Unassembled WGS sequence"/>
</dbReference>
<evidence type="ECO:0000313" key="1">
    <source>
        <dbReference type="EMBL" id="KIH64034.1"/>
    </source>
</evidence>
<reference evidence="1 2" key="1">
    <citation type="submission" date="2013-12" db="EMBL/GenBank/DDBJ databases">
        <title>Draft genome of the parsitic nematode Ancylostoma duodenale.</title>
        <authorList>
            <person name="Mitreva M."/>
        </authorList>
    </citation>
    <scope>NUCLEOTIDE SEQUENCE [LARGE SCALE GENOMIC DNA]</scope>
    <source>
        <strain evidence="1 2">Zhejiang</strain>
    </source>
</reference>
<proteinExistence type="predicted"/>
<keyword evidence="2" id="KW-1185">Reference proteome</keyword>
<name>A0A0C2GY57_9BILA</name>
<organism evidence="1 2">
    <name type="scientific">Ancylostoma duodenale</name>
    <dbReference type="NCBI Taxonomy" id="51022"/>
    <lineage>
        <taxon>Eukaryota</taxon>
        <taxon>Metazoa</taxon>
        <taxon>Ecdysozoa</taxon>
        <taxon>Nematoda</taxon>
        <taxon>Chromadorea</taxon>
        <taxon>Rhabditida</taxon>
        <taxon>Rhabditina</taxon>
        <taxon>Rhabditomorpha</taxon>
        <taxon>Strongyloidea</taxon>
        <taxon>Ancylostomatidae</taxon>
        <taxon>Ancylostomatinae</taxon>
        <taxon>Ancylostoma</taxon>
    </lineage>
</organism>
<accession>A0A0C2GY57</accession>
<evidence type="ECO:0000313" key="2">
    <source>
        <dbReference type="Proteomes" id="UP000054047"/>
    </source>
</evidence>
<gene>
    <name evidence="1" type="ORF">ANCDUO_05661</name>
</gene>
<sequence length="82" mass="9090">MAVFLEIDNYNIDNNHNNRKAGYIESCRVQASENQTDVSILTNALRAPSAEPTPNVSIDQEAMTVPVTKDIDSKREVAWVGL</sequence>
<dbReference type="AlphaFoldDB" id="A0A0C2GY57"/>